<dbReference type="Gene3D" id="1.10.10.60">
    <property type="entry name" value="Homeodomain-like"/>
    <property type="match status" value="1"/>
</dbReference>
<gene>
    <name evidence="3" type="ORF">CBR_g49276</name>
</gene>
<name>A0A388M4Q7_CHABU</name>
<feature type="compositionally biased region" description="Acidic residues" evidence="1">
    <location>
        <begin position="256"/>
        <end position="265"/>
    </location>
</feature>
<feature type="compositionally biased region" description="Gly residues" evidence="1">
    <location>
        <begin position="448"/>
        <end position="459"/>
    </location>
</feature>
<accession>A0A388M4Q7</accession>
<evidence type="ECO:0000313" key="3">
    <source>
        <dbReference type="EMBL" id="GBG89485.1"/>
    </source>
</evidence>
<feature type="compositionally biased region" description="Basic and acidic residues" evidence="1">
    <location>
        <begin position="513"/>
        <end position="525"/>
    </location>
</feature>
<evidence type="ECO:0000256" key="1">
    <source>
        <dbReference type="SAM" id="MobiDB-lite"/>
    </source>
</evidence>
<feature type="region of interest" description="Disordered" evidence="1">
    <location>
        <begin position="89"/>
        <end position="311"/>
    </location>
</feature>
<feature type="compositionally biased region" description="Basic residues" evidence="1">
    <location>
        <begin position="276"/>
        <end position="286"/>
    </location>
</feature>
<dbReference type="PANTHER" id="PTHR33492">
    <property type="entry name" value="OSJNBA0043A12.37 PROTEIN-RELATED"/>
    <property type="match status" value="1"/>
</dbReference>
<feature type="compositionally biased region" description="Polar residues" evidence="1">
    <location>
        <begin position="219"/>
        <end position="230"/>
    </location>
</feature>
<feature type="compositionally biased region" description="Polar residues" evidence="1">
    <location>
        <begin position="157"/>
        <end position="177"/>
    </location>
</feature>
<feature type="region of interest" description="Disordered" evidence="1">
    <location>
        <begin position="1013"/>
        <end position="1037"/>
    </location>
</feature>
<dbReference type="STRING" id="69332.A0A388M4Q7"/>
<organism evidence="3 4">
    <name type="scientific">Chara braunii</name>
    <name type="common">Braun's stonewort</name>
    <dbReference type="NCBI Taxonomy" id="69332"/>
    <lineage>
        <taxon>Eukaryota</taxon>
        <taxon>Viridiplantae</taxon>
        <taxon>Streptophyta</taxon>
        <taxon>Charophyceae</taxon>
        <taxon>Charales</taxon>
        <taxon>Characeae</taxon>
        <taxon>Chara</taxon>
    </lineage>
</organism>
<feature type="region of interest" description="Disordered" evidence="1">
    <location>
        <begin position="506"/>
        <end position="692"/>
    </location>
</feature>
<keyword evidence="4" id="KW-1185">Reference proteome</keyword>
<dbReference type="InterPro" id="IPR001005">
    <property type="entry name" value="SANT/Myb"/>
</dbReference>
<feature type="compositionally biased region" description="Basic and acidic residues" evidence="1">
    <location>
        <begin position="462"/>
        <end position="472"/>
    </location>
</feature>
<feature type="compositionally biased region" description="Polar residues" evidence="1">
    <location>
        <begin position="129"/>
        <end position="145"/>
    </location>
</feature>
<feature type="compositionally biased region" description="Basic residues" evidence="1">
    <location>
        <begin position="535"/>
        <end position="544"/>
    </location>
</feature>
<dbReference type="Gramene" id="GBG89485">
    <property type="protein sequence ID" value="GBG89485"/>
    <property type="gene ID" value="CBR_g49276"/>
</dbReference>
<dbReference type="PROSITE" id="PS50090">
    <property type="entry name" value="MYB_LIKE"/>
    <property type="match status" value="1"/>
</dbReference>
<feature type="compositionally biased region" description="Acidic residues" evidence="1">
    <location>
        <begin position="1025"/>
        <end position="1037"/>
    </location>
</feature>
<feature type="compositionally biased region" description="Gly residues" evidence="1">
    <location>
        <begin position="291"/>
        <end position="301"/>
    </location>
</feature>
<feature type="region of interest" description="Disordered" evidence="1">
    <location>
        <begin position="448"/>
        <end position="489"/>
    </location>
</feature>
<dbReference type="AlphaFoldDB" id="A0A388M4Q7"/>
<reference evidence="3 4" key="1">
    <citation type="journal article" date="2018" name="Cell">
        <title>The Chara Genome: Secondary Complexity and Implications for Plant Terrestrialization.</title>
        <authorList>
            <person name="Nishiyama T."/>
            <person name="Sakayama H."/>
            <person name="Vries J.D."/>
            <person name="Buschmann H."/>
            <person name="Saint-Marcoux D."/>
            <person name="Ullrich K.K."/>
            <person name="Haas F.B."/>
            <person name="Vanderstraeten L."/>
            <person name="Becker D."/>
            <person name="Lang D."/>
            <person name="Vosolsobe S."/>
            <person name="Rombauts S."/>
            <person name="Wilhelmsson P.K.I."/>
            <person name="Janitza P."/>
            <person name="Kern R."/>
            <person name="Heyl A."/>
            <person name="Rumpler F."/>
            <person name="Villalobos L.I.A.C."/>
            <person name="Clay J.M."/>
            <person name="Skokan R."/>
            <person name="Toyoda A."/>
            <person name="Suzuki Y."/>
            <person name="Kagoshima H."/>
            <person name="Schijlen E."/>
            <person name="Tajeshwar N."/>
            <person name="Catarino B."/>
            <person name="Hetherington A.J."/>
            <person name="Saltykova A."/>
            <person name="Bonnot C."/>
            <person name="Breuninger H."/>
            <person name="Symeonidi A."/>
            <person name="Radhakrishnan G.V."/>
            <person name="Van Nieuwerburgh F."/>
            <person name="Deforce D."/>
            <person name="Chang C."/>
            <person name="Karol K.G."/>
            <person name="Hedrich R."/>
            <person name="Ulvskov P."/>
            <person name="Glockner G."/>
            <person name="Delwiche C.F."/>
            <person name="Petrasek J."/>
            <person name="Van de Peer Y."/>
            <person name="Friml J."/>
            <person name="Beilby M."/>
            <person name="Dolan L."/>
            <person name="Kohara Y."/>
            <person name="Sugano S."/>
            <person name="Fujiyama A."/>
            <person name="Delaux P.-M."/>
            <person name="Quint M."/>
            <person name="TheiBen G."/>
            <person name="Hagemann M."/>
            <person name="Harholt J."/>
            <person name="Dunand C."/>
            <person name="Zachgo S."/>
            <person name="Langdale J."/>
            <person name="Maumus F."/>
            <person name="Straeten D.V.D."/>
            <person name="Gould S.B."/>
            <person name="Rensing S.A."/>
        </authorList>
    </citation>
    <scope>NUCLEOTIDE SEQUENCE [LARGE SCALE GENOMIC DNA]</scope>
    <source>
        <strain evidence="3 4">S276</strain>
    </source>
</reference>
<dbReference type="Pfam" id="PF13837">
    <property type="entry name" value="Myb_DNA-bind_4"/>
    <property type="match status" value="1"/>
</dbReference>
<feature type="compositionally biased region" description="Acidic residues" evidence="1">
    <location>
        <begin position="566"/>
        <end position="581"/>
    </location>
</feature>
<feature type="region of interest" description="Disordered" evidence="1">
    <location>
        <begin position="1"/>
        <end position="58"/>
    </location>
</feature>
<proteinExistence type="predicted"/>
<dbReference type="OrthoDB" id="8933168at2759"/>
<feature type="domain" description="Myb-like" evidence="2">
    <location>
        <begin position="310"/>
        <end position="372"/>
    </location>
</feature>
<dbReference type="EMBL" id="BFEA01000740">
    <property type="protein sequence ID" value="GBG89485.1"/>
    <property type="molecule type" value="Genomic_DNA"/>
</dbReference>
<feature type="compositionally biased region" description="Basic and acidic residues" evidence="1">
    <location>
        <begin position="587"/>
        <end position="601"/>
    </location>
</feature>
<dbReference type="InterPro" id="IPR044822">
    <property type="entry name" value="Myb_DNA-bind_4"/>
</dbReference>
<evidence type="ECO:0000313" key="4">
    <source>
        <dbReference type="Proteomes" id="UP000265515"/>
    </source>
</evidence>
<evidence type="ECO:0000259" key="2">
    <source>
        <dbReference type="PROSITE" id="PS50090"/>
    </source>
</evidence>
<comment type="caution">
    <text evidence="3">The sequence shown here is derived from an EMBL/GenBank/DDBJ whole genome shotgun (WGS) entry which is preliminary data.</text>
</comment>
<sequence>MAGMQVRAVPPVAEGGRRPPTTEPSRRYDPSMYNHLPSWETPLPPSDEEPEGDELPTFPLASESTQLLSQMVLAGGSASNGRGEYTTLLQQGLGDDDDGGVDLRFGLSSGGGREASRTFIIDADPSPRGVQQSGSRHTKQSTLRGGTSVCVGVRPSSAGQQHGSSAPSADRLTSTCPERNGVAVGSLRIGGTLHSMPKSTTLTQPDLRDDGTCRPAVRQTPSVENITRGVSNMRAHSDGGDDDGGGDDADGRFGEDVEAGDDDDDIPIRSLGKTGGRGRGRSRGAVRGRSVGRGGRGGVSDDGGKSATYWSPEEQIQLVRCKREQEMHLAGLGHYGRMRTKEWKWEDIAKRMANAGRPKDADDCMKKWDNIFQNYKNIQRFQNASGRPDFFRLSNEERKEHNFKFRMERALYNEIHIGMVGNHTIFPPNIADTGSPDGVHLLRRGAGAGESVGSEGAGEGLPEERSTTRDSDSNAASGAGGGKRKNARQQALESIADVMDRHGELMSSTIESSSKRQIHEARDVVVDDSQEQGRGRRQAPKAKRVRTEDALPRVRGRGAQGWAGEVEGDCDDEFTAEEEQAEATTSEVRESDRQRSSDRTASKRMQTPPHEAQQLRGRGTWTEKAPVVDLGGDDDEPLERRRIRIRTTATPPPEVVVRVATNDRPVSGRLPATPSQPRQRNDAGDGGSVQRVGGGKVVADARAVGAQVAGVVGAVGSGNVGAVATGREDAAVVATTREEARGERKVEREAGEAGLTPDVPRSVVQPKASTGVARIVDQSQLQQAISRAAAVENVALRILHGWVLKSENRPRGYHVAFQYSLESFATDIARAMWYDEEWCEVVSPAICAHTIDLSMDLPLWFAGVNIEDRPEDDDMAAHQESTIIRVTYAFRAAVQMGALIDSEFILHDRLSRVADCFRLLLEACMWIMRMAGDNPRSHYEAFYFADLVAKPTLVAAMHRSFDHRRSVVRGAKVVTDRLGKATATFGQYPNYIPQWAPCGIAFRHDATITGPEDAKKLDWLGSGPPDDDNNDDGKDDA</sequence>
<dbReference type="Proteomes" id="UP000265515">
    <property type="component" value="Unassembled WGS sequence"/>
</dbReference>
<protein>
    <recommendedName>
        <fullName evidence="2">Myb-like domain-containing protein</fullName>
    </recommendedName>
</protein>
<dbReference type="PANTHER" id="PTHR33492:SF11">
    <property type="entry name" value="OS04G0670900 PROTEIN"/>
    <property type="match status" value="1"/>
</dbReference>